<accession>A0A1X2EGT0</accession>
<dbReference type="AlphaFoldDB" id="A0A1X2EGT0"/>
<protein>
    <submittedName>
        <fullName evidence="1">Uncharacterized protein</fullName>
    </submittedName>
</protein>
<organism evidence="1 2">
    <name type="scientific">Mycolicibacillus trivialis</name>
    <dbReference type="NCBI Taxonomy" id="1798"/>
    <lineage>
        <taxon>Bacteria</taxon>
        <taxon>Bacillati</taxon>
        <taxon>Actinomycetota</taxon>
        <taxon>Actinomycetes</taxon>
        <taxon>Mycobacteriales</taxon>
        <taxon>Mycobacteriaceae</taxon>
        <taxon>Mycolicibacillus</taxon>
    </lineage>
</organism>
<proteinExistence type="predicted"/>
<evidence type="ECO:0000313" key="1">
    <source>
        <dbReference type="EMBL" id="ORX01315.1"/>
    </source>
</evidence>
<dbReference type="EMBL" id="LQPZ01000038">
    <property type="protein sequence ID" value="ORX01315.1"/>
    <property type="molecule type" value="Genomic_DNA"/>
</dbReference>
<dbReference type="Proteomes" id="UP000193090">
    <property type="component" value="Unassembled WGS sequence"/>
</dbReference>
<name>A0A1X2EGT0_9MYCO</name>
<comment type="caution">
    <text evidence="1">The sequence shown here is derived from an EMBL/GenBank/DDBJ whole genome shotgun (WGS) entry which is preliminary data.</text>
</comment>
<sequence>MYALVNNTAFPQTEVTVAGPSVRRGGGPYDQIKAFSEIEFMGLSAWGLDQTVTVEWTDQDGDRQEWSKPLPPKR</sequence>
<gene>
    <name evidence="1" type="ORF">AWC30_13965</name>
</gene>
<reference evidence="1 2" key="1">
    <citation type="submission" date="2016-01" db="EMBL/GenBank/DDBJ databases">
        <title>The new phylogeny of the genus Mycobacterium.</title>
        <authorList>
            <person name="Tarcisio F."/>
            <person name="Conor M."/>
            <person name="Antonella G."/>
            <person name="Elisabetta G."/>
            <person name="Giulia F.S."/>
            <person name="Sara T."/>
            <person name="Anna F."/>
            <person name="Clotilde B."/>
            <person name="Roberto B."/>
            <person name="Veronica D.S."/>
            <person name="Fabio R."/>
            <person name="Monica P."/>
            <person name="Olivier J."/>
            <person name="Enrico T."/>
            <person name="Nicola S."/>
        </authorList>
    </citation>
    <scope>NUCLEOTIDE SEQUENCE [LARGE SCALE GENOMIC DNA]</scope>
    <source>
        <strain evidence="1 2">DSM 44153</strain>
    </source>
</reference>
<evidence type="ECO:0000313" key="2">
    <source>
        <dbReference type="Proteomes" id="UP000193090"/>
    </source>
</evidence>
<keyword evidence="2" id="KW-1185">Reference proteome</keyword>